<evidence type="ECO:0000313" key="1">
    <source>
        <dbReference type="EMBL" id="SAL81176.1"/>
    </source>
</evidence>
<dbReference type="RefSeq" id="WP_125469887.1">
    <property type="nucleotide sequence ID" value="NZ_FCNZ02000102.1"/>
</dbReference>
<evidence type="ECO:0008006" key="3">
    <source>
        <dbReference type="Google" id="ProtNLM"/>
    </source>
</evidence>
<dbReference type="Gene3D" id="3.40.470.10">
    <property type="entry name" value="Uracil-DNA glycosylase-like domain"/>
    <property type="match status" value="1"/>
</dbReference>
<keyword evidence="2" id="KW-1185">Reference proteome</keyword>
<comment type="caution">
    <text evidence="1">The sequence shown here is derived from an EMBL/GenBank/DDBJ whole genome shotgun (WGS) entry which is preliminary data.</text>
</comment>
<dbReference type="SUPFAM" id="SSF52141">
    <property type="entry name" value="Uracil-DNA glycosylase-like"/>
    <property type="match status" value="1"/>
</dbReference>
<accession>A0A158KJ46</accession>
<name>A0A158KJ46_9BURK</name>
<dbReference type="EMBL" id="FCNZ02000102">
    <property type="protein sequence ID" value="SAL81176.1"/>
    <property type="molecule type" value="Genomic_DNA"/>
</dbReference>
<dbReference type="Proteomes" id="UP000054717">
    <property type="component" value="Unassembled WGS sequence"/>
</dbReference>
<sequence length="232" mass="26240">MSDALHHLPSREIDARQGRPAPCSFEVDLRDHCDTPAGVPYLRPFSRNRNWKTASVFIIGDNPSTPLRNEFDDFDDYWTALTQNIEKFDDAYKSKRLDGKATRTTLNTKKLSNLIGPEHCLVTNTCWVPTPESDTISAPERRRDQAQLKKLIGFCRPKVLFVYGSKAIEFANKAYNLTLDPYVPPAEQDYTAEGMRVFAFPHLSGLGIKAGKTFQPDTDLPVFAQRIKNCLS</sequence>
<reference evidence="1" key="1">
    <citation type="submission" date="2016-01" db="EMBL/GenBank/DDBJ databases">
        <authorList>
            <person name="Peeters Charlotte."/>
        </authorList>
    </citation>
    <scope>NUCLEOTIDE SEQUENCE</scope>
    <source>
        <strain evidence="1">LMG 22936</strain>
    </source>
</reference>
<protein>
    <recommendedName>
        <fullName evidence="3">Uracil DNA glycosylase superfamily protein</fullName>
    </recommendedName>
</protein>
<evidence type="ECO:0000313" key="2">
    <source>
        <dbReference type="Proteomes" id="UP000054717"/>
    </source>
</evidence>
<gene>
    <name evidence="1" type="ORF">AWB66_06385</name>
</gene>
<dbReference type="AlphaFoldDB" id="A0A158KJ46"/>
<organism evidence="1 2">
    <name type="scientific">Caballeronia telluris</name>
    <dbReference type="NCBI Taxonomy" id="326475"/>
    <lineage>
        <taxon>Bacteria</taxon>
        <taxon>Pseudomonadati</taxon>
        <taxon>Pseudomonadota</taxon>
        <taxon>Betaproteobacteria</taxon>
        <taxon>Burkholderiales</taxon>
        <taxon>Burkholderiaceae</taxon>
        <taxon>Caballeronia</taxon>
    </lineage>
</organism>
<proteinExistence type="predicted"/>
<dbReference type="InterPro" id="IPR036895">
    <property type="entry name" value="Uracil-DNA_glycosylase-like_sf"/>
</dbReference>